<dbReference type="KEGG" id="mod:AS202_05215"/>
<name>A0A0S7EDS3_9FLAO</name>
<proteinExistence type="predicted"/>
<evidence type="ECO:0000313" key="1">
    <source>
        <dbReference type="EMBL" id="ALU25573.1"/>
    </source>
</evidence>
<protein>
    <submittedName>
        <fullName evidence="1">Uncharacterized protein</fullName>
    </submittedName>
</protein>
<dbReference type="InterPro" id="IPR049504">
    <property type="entry name" value="O-antigen_lig"/>
</dbReference>
<organism evidence="1 2">
    <name type="scientific">Myroides odoratimimus</name>
    <dbReference type="NCBI Taxonomy" id="76832"/>
    <lineage>
        <taxon>Bacteria</taxon>
        <taxon>Pseudomonadati</taxon>
        <taxon>Bacteroidota</taxon>
        <taxon>Flavobacteriia</taxon>
        <taxon>Flavobacteriales</taxon>
        <taxon>Flavobacteriaceae</taxon>
        <taxon>Myroides</taxon>
    </lineage>
</organism>
<accession>A0A0S7EDS3</accession>
<reference evidence="1 2" key="1">
    <citation type="journal article" date="2016" name="J. Zhejiang Univ. Sci. B">
        <title>Antibiotic resistance mechanisms of Myroides sp.</title>
        <authorList>
            <person name="Hu S."/>
            <person name="Yuan S."/>
            <person name="Qu H."/>
            <person name="Jiang T."/>
            <person name="Zhou Y."/>
            <person name="Wang M."/>
            <person name="Ming D."/>
        </authorList>
    </citation>
    <scope>NUCLEOTIDE SEQUENCE [LARGE SCALE GENOMIC DNA]</scope>
    <source>
        <strain evidence="1 2">PR63039</strain>
    </source>
</reference>
<dbReference type="GeneID" id="66974230"/>
<dbReference type="AlphaFoldDB" id="A0A0S7EDS3"/>
<gene>
    <name evidence="1" type="ORF">AS202_05215</name>
</gene>
<dbReference type="RefSeq" id="WP_006257980.1">
    <property type="nucleotide sequence ID" value="NZ_BCMQ01000002.1"/>
</dbReference>
<dbReference type="EMBL" id="CP013690">
    <property type="protein sequence ID" value="ALU25573.1"/>
    <property type="molecule type" value="Genomic_DNA"/>
</dbReference>
<sequence>MKLIHDNVKKLDFIIGYLLFPLLILDMINGILHENKIEFIFSLSQLYKSILILLLSVRLILYPKVFQKILLYTLILFIPSITQFCFYNSDLNLLFQDTIRTSKYLIIIISFYYFKYYLVDNNSFTILWRWIKFSFWILASNLLSKLVGLGYPMYEFGNIGTRGYFIAGNEISALLIVLSAIIGYYYLVVKKDKLAFIFYGAFSFVLGLLISSKTGMLGIVLVYIAILLSVYDFSKNISKATIGKALLGISSILIIIVLFITNTSIFDRYTLFWDKLDFVTFVLSSRNLYFHETWLIIQEKYNLINYFIGVGPTQYYEWASKFVEIDMIDIFFSYGIMGVLLFFQFYGSLLKESILLSKKQEFPFGRVTLILLCFLLLLSCLSGHILNSGIAGVYIGFGFAIMFKKI</sequence>
<evidence type="ECO:0000313" key="2">
    <source>
        <dbReference type="Proteomes" id="UP000069030"/>
    </source>
</evidence>
<dbReference type="Proteomes" id="UP000069030">
    <property type="component" value="Chromosome"/>
</dbReference>
<dbReference type="Pfam" id="PF13425">
    <property type="entry name" value="O-antigen_lig"/>
    <property type="match status" value="1"/>
</dbReference>